<accession>A0ABQ4D4Q9</accession>
<dbReference type="InterPro" id="IPR013249">
    <property type="entry name" value="RNA_pol_sigma70_r4_t2"/>
</dbReference>
<comment type="similarity">
    <text evidence="1">Belongs to the sigma-70 factor family. ECF subfamily.</text>
</comment>
<dbReference type="RefSeq" id="WP_308440203.1">
    <property type="nucleotide sequence ID" value="NZ_BONE01000149.1"/>
</dbReference>
<gene>
    <name evidence="6" type="ORF">Asi02nite_80080</name>
</gene>
<evidence type="ECO:0000256" key="1">
    <source>
        <dbReference type="ARBA" id="ARBA00010641"/>
    </source>
</evidence>
<dbReference type="Proteomes" id="UP000604117">
    <property type="component" value="Unassembled WGS sequence"/>
</dbReference>
<evidence type="ECO:0000256" key="4">
    <source>
        <dbReference type="ARBA" id="ARBA00023163"/>
    </source>
</evidence>
<keyword evidence="4" id="KW-0804">Transcription</keyword>
<protein>
    <recommendedName>
        <fullName evidence="5">RNA polymerase sigma factor 70 region 4 type 2 domain-containing protein</fullName>
    </recommendedName>
</protein>
<evidence type="ECO:0000313" key="6">
    <source>
        <dbReference type="EMBL" id="GIF78490.1"/>
    </source>
</evidence>
<keyword evidence="2" id="KW-0805">Transcription regulation</keyword>
<dbReference type="InterPro" id="IPR013324">
    <property type="entry name" value="RNA_pol_sigma_r3/r4-like"/>
</dbReference>
<evidence type="ECO:0000256" key="2">
    <source>
        <dbReference type="ARBA" id="ARBA00023015"/>
    </source>
</evidence>
<evidence type="ECO:0000313" key="7">
    <source>
        <dbReference type="Proteomes" id="UP000604117"/>
    </source>
</evidence>
<feature type="domain" description="RNA polymerase sigma factor 70 region 4 type 2" evidence="5">
    <location>
        <begin position="2"/>
        <end position="37"/>
    </location>
</feature>
<proteinExistence type="inferred from homology"/>
<keyword evidence="3" id="KW-0731">Sigma factor</keyword>
<evidence type="ECO:0000256" key="3">
    <source>
        <dbReference type="ARBA" id="ARBA00023082"/>
    </source>
</evidence>
<dbReference type="Gene3D" id="1.10.10.10">
    <property type="entry name" value="Winged helix-like DNA-binding domain superfamily/Winged helix DNA-binding domain"/>
    <property type="match status" value="1"/>
</dbReference>
<organism evidence="6 7">
    <name type="scientific">Asanoa siamensis</name>
    <dbReference type="NCBI Taxonomy" id="926357"/>
    <lineage>
        <taxon>Bacteria</taxon>
        <taxon>Bacillati</taxon>
        <taxon>Actinomycetota</taxon>
        <taxon>Actinomycetes</taxon>
        <taxon>Micromonosporales</taxon>
        <taxon>Micromonosporaceae</taxon>
        <taxon>Asanoa</taxon>
    </lineage>
</organism>
<dbReference type="SUPFAM" id="SSF88659">
    <property type="entry name" value="Sigma3 and sigma4 domains of RNA polymerase sigma factors"/>
    <property type="match status" value="1"/>
</dbReference>
<reference evidence="6 7" key="1">
    <citation type="submission" date="2021-01" db="EMBL/GenBank/DDBJ databases">
        <title>Whole genome shotgun sequence of Asanoa siamensis NBRC 107932.</title>
        <authorList>
            <person name="Komaki H."/>
            <person name="Tamura T."/>
        </authorList>
    </citation>
    <scope>NUCLEOTIDE SEQUENCE [LARGE SCALE GENOMIC DNA]</scope>
    <source>
        <strain evidence="6 7">NBRC 107932</strain>
    </source>
</reference>
<sequence>MLVLRHLEDVPDDEIADLLGCRAATVRSLASRGLDRLRVLCPELAPQRIGESR</sequence>
<keyword evidence="7" id="KW-1185">Reference proteome</keyword>
<name>A0ABQ4D4Q9_9ACTN</name>
<dbReference type="InterPro" id="IPR036388">
    <property type="entry name" value="WH-like_DNA-bd_sf"/>
</dbReference>
<dbReference type="Pfam" id="PF08281">
    <property type="entry name" value="Sigma70_r4_2"/>
    <property type="match status" value="1"/>
</dbReference>
<dbReference type="EMBL" id="BONE01000149">
    <property type="protein sequence ID" value="GIF78490.1"/>
    <property type="molecule type" value="Genomic_DNA"/>
</dbReference>
<evidence type="ECO:0000259" key="5">
    <source>
        <dbReference type="Pfam" id="PF08281"/>
    </source>
</evidence>
<comment type="caution">
    <text evidence="6">The sequence shown here is derived from an EMBL/GenBank/DDBJ whole genome shotgun (WGS) entry which is preliminary data.</text>
</comment>